<name>A0A917H498_9BACL</name>
<evidence type="ECO:0000256" key="1">
    <source>
        <dbReference type="SAM" id="Phobius"/>
    </source>
</evidence>
<dbReference type="Proteomes" id="UP000600247">
    <property type="component" value="Unassembled WGS sequence"/>
</dbReference>
<keyword evidence="1" id="KW-0812">Transmembrane</keyword>
<dbReference type="InterPro" id="IPR015797">
    <property type="entry name" value="NUDIX_hydrolase-like_dom_sf"/>
</dbReference>
<reference evidence="2 3" key="1">
    <citation type="journal article" date="2014" name="Int. J. Syst. Evol. Microbiol.">
        <title>Complete genome sequence of Corynebacterium casei LMG S-19264T (=DSM 44701T), isolated from a smear-ripened cheese.</title>
        <authorList>
            <consortium name="US DOE Joint Genome Institute (JGI-PGF)"/>
            <person name="Walter F."/>
            <person name="Albersmeier A."/>
            <person name="Kalinowski J."/>
            <person name="Ruckert C."/>
        </authorList>
    </citation>
    <scope>NUCLEOTIDE SEQUENCE [LARGE SCALE GENOMIC DNA]</scope>
    <source>
        <strain evidence="2 3">CGMCC 1.15286</strain>
    </source>
</reference>
<feature type="transmembrane region" description="Helical" evidence="1">
    <location>
        <begin position="6"/>
        <end position="28"/>
    </location>
</feature>
<evidence type="ECO:0000313" key="3">
    <source>
        <dbReference type="Proteomes" id="UP000600247"/>
    </source>
</evidence>
<keyword evidence="3" id="KW-1185">Reference proteome</keyword>
<dbReference type="RefSeq" id="WP_188889231.1">
    <property type="nucleotide sequence ID" value="NZ_BMHY01000003.1"/>
</dbReference>
<gene>
    <name evidence="2" type="ORF">GCM10010918_22650</name>
</gene>
<dbReference type="SUPFAM" id="SSF55811">
    <property type="entry name" value="Nudix"/>
    <property type="match status" value="1"/>
</dbReference>
<dbReference type="EMBL" id="BMHY01000003">
    <property type="protein sequence ID" value="GGG67474.1"/>
    <property type="molecule type" value="Genomic_DNA"/>
</dbReference>
<evidence type="ECO:0008006" key="4">
    <source>
        <dbReference type="Google" id="ProtNLM"/>
    </source>
</evidence>
<proteinExistence type="predicted"/>
<keyword evidence="1" id="KW-1133">Transmembrane helix</keyword>
<accession>A0A917H498</accession>
<comment type="caution">
    <text evidence="2">The sequence shown here is derived from an EMBL/GenBank/DDBJ whole genome shotgun (WGS) entry which is preliminary data.</text>
</comment>
<dbReference type="Gene3D" id="3.90.79.10">
    <property type="entry name" value="Nucleoside Triphosphate Pyrophosphohydrolase"/>
    <property type="match status" value="1"/>
</dbReference>
<protein>
    <recommendedName>
        <fullName evidence="4">Nudix hydrolase domain-containing protein</fullName>
    </recommendedName>
</protein>
<organism evidence="2 3">
    <name type="scientific">Paenibacillus radicis</name>
    <name type="common">ex Gao et al. 2016</name>
    <dbReference type="NCBI Taxonomy" id="1737354"/>
    <lineage>
        <taxon>Bacteria</taxon>
        <taxon>Bacillati</taxon>
        <taxon>Bacillota</taxon>
        <taxon>Bacilli</taxon>
        <taxon>Bacillales</taxon>
        <taxon>Paenibacillaceae</taxon>
        <taxon>Paenibacillus</taxon>
    </lineage>
</organism>
<evidence type="ECO:0000313" key="2">
    <source>
        <dbReference type="EMBL" id="GGG67474.1"/>
    </source>
</evidence>
<sequence>MTFLDTIWSWLINIPYLGRFLIGVFVLVSLNEIIDKISGYKPLHMLFAFLVKVTFSQKIDGNRKKYYDTLATEEFQTWQMNVIKKLYGEQNLVSLFGISYVTTVYSASRGISNSYKDIGELESTKIEENIILSGISKRYIRLMGKTIKRPDLAGFVLTTMKLDAFGQIKGFIAKIATYKLNVATSHVLEFELYLAYKKYKDRFLSFSKDQMLNRLKMRQNIHTSQQEEEILITGKGRYSLLGVQMLVVYLTNDDEYRVLVIKRSEDVAARPGYFQFVPSGGFEFFEKEKEISEINIGKNFDVELALYREMVEEIFGEVEFEHNGTGNPVDNIYKHKKVVDVRTWLKEDQAKLEFLGSTVDLVTLRHELSFLLLINNKQFSMNYFKRNHEATTLVEMDIKDLEKHFGIGKERLNPTSASLLKLALDSGALKKKIDPSIEVNVAG</sequence>
<dbReference type="AlphaFoldDB" id="A0A917H498"/>
<keyword evidence="1" id="KW-0472">Membrane</keyword>